<dbReference type="GO" id="GO:0098542">
    <property type="term" value="P:defense response to other organism"/>
    <property type="evidence" value="ECO:0007669"/>
    <property type="project" value="TreeGrafter"/>
</dbReference>
<keyword evidence="2" id="KW-0677">Repeat</keyword>
<dbReference type="InterPro" id="IPR044974">
    <property type="entry name" value="Disease_R_plants"/>
</dbReference>
<sequence>MLLDDIWRKVDLEEEIGIPLPSPENGSNVVFTTRSKYVCGRMGRHDVEVKHLDPEKAWELFRQKVRGTTIDNDPEILQLAKKICEKCKGLPLALNVIGETMACKTSVREWQYAIDVLNTNATSYPEVKDEILKVLKLSYDDLGDETVQQCFKYCALFPEDDEIAKTTLVEYWISEGIIDGDGDRERAINQGYRIIEEEKFIVKTGAGLHQMPEVKDWNAVRRMSLEKNEIQNISISPVCPNLTTLLLKHNNLESISGEFFLSVPKFVILDLSANKNLTKLPEEVSKLVSLRYLDLSGTRLENLPAGLGKLLQLRYLNLTGSGVDRGYQVTEEFERLGVTRYGCRSTSDICFQNLHYVIFLGVKGVQDLSWLLFAPNLIDIRVMGPSPELEEIISREKVSGILKEGSSIVPFRKLHTIHLISLVELKTIYWERLKLPCLKSMLIKNCPKLKRLPFNKERLEGNDINLVVADNGEWLGGLEWEDEATED</sequence>
<evidence type="ECO:0000313" key="5">
    <source>
        <dbReference type="EMBL" id="KAF2618033.1"/>
    </source>
</evidence>
<dbReference type="EMBL" id="QGKW02000007">
    <property type="protein sequence ID" value="KAF2618033.1"/>
    <property type="molecule type" value="Genomic_DNA"/>
</dbReference>
<dbReference type="GO" id="GO:0043531">
    <property type="term" value="F:ADP binding"/>
    <property type="evidence" value="ECO:0007669"/>
    <property type="project" value="InterPro"/>
</dbReference>
<evidence type="ECO:0000256" key="3">
    <source>
        <dbReference type="ARBA" id="ARBA00022821"/>
    </source>
</evidence>
<dbReference type="Gene3D" id="1.10.8.430">
    <property type="entry name" value="Helical domain of apoptotic protease-activating factors"/>
    <property type="match status" value="1"/>
</dbReference>
<keyword evidence="3" id="KW-0611">Plant defense</keyword>
<organism evidence="5 6">
    <name type="scientific">Brassica cretica</name>
    <name type="common">Mustard</name>
    <dbReference type="NCBI Taxonomy" id="69181"/>
    <lineage>
        <taxon>Eukaryota</taxon>
        <taxon>Viridiplantae</taxon>
        <taxon>Streptophyta</taxon>
        <taxon>Embryophyta</taxon>
        <taxon>Tracheophyta</taxon>
        <taxon>Spermatophyta</taxon>
        <taxon>Magnoliopsida</taxon>
        <taxon>eudicotyledons</taxon>
        <taxon>Gunneridae</taxon>
        <taxon>Pentapetalae</taxon>
        <taxon>rosids</taxon>
        <taxon>malvids</taxon>
        <taxon>Brassicales</taxon>
        <taxon>Brassicaceae</taxon>
        <taxon>Brassiceae</taxon>
        <taxon>Brassica</taxon>
    </lineage>
</organism>
<dbReference type="Pfam" id="PF00931">
    <property type="entry name" value="NB-ARC"/>
    <property type="match status" value="1"/>
</dbReference>
<dbReference type="InterPro" id="IPR002182">
    <property type="entry name" value="NB-ARC"/>
</dbReference>
<proteinExistence type="predicted"/>
<dbReference type="Pfam" id="PF13855">
    <property type="entry name" value="LRR_8"/>
    <property type="match status" value="1"/>
</dbReference>
<dbReference type="SUPFAM" id="SSF52058">
    <property type="entry name" value="L domain-like"/>
    <property type="match status" value="1"/>
</dbReference>
<dbReference type="SUPFAM" id="SSF52540">
    <property type="entry name" value="P-loop containing nucleoside triphosphate hydrolases"/>
    <property type="match status" value="1"/>
</dbReference>
<evidence type="ECO:0000256" key="1">
    <source>
        <dbReference type="ARBA" id="ARBA00022614"/>
    </source>
</evidence>
<dbReference type="Gene3D" id="3.80.10.10">
    <property type="entry name" value="Ribonuclease Inhibitor"/>
    <property type="match status" value="1"/>
</dbReference>
<dbReference type="InterPro" id="IPR032675">
    <property type="entry name" value="LRR_dom_sf"/>
</dbReference>
<dbReference type="PANTHER" id="PTHR23155">
    <property type="entry name" value="DISEASE RESISTANCE PROTEIN RP"/>
    <property type="match status" value="1"/>
</dbReference>
<accession>A0A8S9MLZ5</accession>
<evidence type="ECO:0000256" key="2">
    <source>
        <dbReference type="ARBA" id="ARBA00022737"/>
    </source>
</evidence>
<dbReference type="AlphaFoldDB" id="A0A8S9MLZ5"/>
<keyword evidence="1" id="KW-0433">Leucine-rich repeat</keyword>
<dbReference type="PROSITE" id="PS51450">
    <property type="entry name" value="LRR"/>
    <property type="match status" value="1"/>
</dbReference>
<dbReference type="SMART" id="SM00369">
    <property type="entry name" value="LRR_TYP"/>
    <property type="match status" value="2"/>
</dbReference>
<dbReference type="Proteomes" id="UP000712281">
    <property type="component" value="Unassembled WGS sequence"/>
</dbReference>
<comment type="caution">
    <text evidence="5">The sequence shown here is derived from an EMBL/GenBank/DDBJ whole genome shotgun (WGS) entry which is preliminary data.</text>
</comment>
<gene>
    <name evidence="5" type="ORF">F2Q68_00040552</name>
</gene>
<dbReference type="PRINTS" id="PR00364">
    <property type="entry name" value="DISEASERSIST"/>
</dbReference>
<dbReference type="PANTHER" id="PTHR23155:SF1192">
    <property type="entry name" value="DISEASE RESISTANCE PROTEIN RFL1-RELATED"/>
    <property type="match status" value="1"/>
</dbReference>
<dbReference type="InterPro" id="IPR042197">
    <property type="entry name" value="Apaf_helical"/>
</dbReference>
<feature type="domain" description="NB-ARC" evidence="4">
    <location>
        <begin position="1"/>
        <end position="66"/>
    </location>
</feature>
<dbReference type="FunFam" id="1.10.8.430:FF:000003">
    <property type="entry name" value="Probable disease resistance protein At5g66910"/>
    <property type="match status" value="1"/>
</dbReference>
<evidence type="ECO:0000259" key="4">
    <source>
        <dbReference type="Pfam" id="PF00931"/>
    </source>
</evidence>
<dbReference type="InterPro" id="IPR003591">
    <property type="entry name" value="Leu-rich_rpt_typical-subtyp"/>
</dbReference>
<protein>
    <recommendedName>
        <fullName evidence="4">NB-ARC domain-containing protein</fullName>
    </recommendedName>
</protein>
<name>A0A8S9MLZ5_BRACR</name>
<dbReference type="InterPro" id="IPR027417">
    <property type="entry name" value="P-loop_NTPase"/>
</dbReference>
<evidence type="ECO:0000313" key="6">
    <source>
        <dbReference type="Proteomes" id="UP000712281"/>
    </source>
</evidence>
<reference evidence="5" key="1">
    <citation type="submission" date="2019-12" db="EMBL/GenBank/DDBJ databases">
        <title>Genome sequencing and annotation of Brassica cretica.</title>
        <authorList>
            <person name="Studholme D.J."/>
            <person name="Sarris P.F."/>
        </authorList>
    </citation>
    <scope>NUCLEOTIDE SEQUENCE</scope>
    <source>
        <strain evidence="5">PFS-001/15</strain>
        <tissue evidence="5">Leaf</tissue>
    </source>
</reference>
<dbReference type="InterPro" id="IPR001611">
    <property type="entry name" value="Leu-rich_rpt"/>
</dbReference>